<feature type="compositionally biased region" description="Basic residues" evidence="1">
    <location>
        <begin position="12"/>
        <end position="22"/>
    </location>
</feature>
<sequence>MGKSQITFNKKERVKKKQLKKQQKQEKRELHKVDNNKGKTLEEMFVYVDEFGNLSNTPPERKYQFKEEDLLPPSAGEDEYEYGKVSYYNTEGHYGFIRNNITKQTVYFNDKLAGKTLQIDQQVKYKSIRTKQGDQISEVFINV</sequence>
<feature type="compositionally biased region" description="Basic and acidic residues" evidence="1">
    <location>
        <begin position="23"/>
        <end position="35"/>
    </location>
</feature>
<evidence type="ECO:0000256" key="1">
    <source>
        <dbReference type="SAM" id="MobiDB-lite"/>
    </source>
</evidence>
<dbReference type="RefSeq" id="WP_380900914.1">
    <property type="nucleotide sequence ID" value="NZ_JBHUEG010000007.1"/>
</dbReference>
<reference evidence="3" key="1">
    <citation type="journal article" date="2019" name="Int. J. Syst. Evol. Microbiol.">
        <title>The Global Catalogue of Microorganisms (GCM) 10K type strain sequencing project: providing services to taxonomists for standard genome sequencing and annotation.</title>
        <authorList>
            <consortium name="The Broad Institute Genomics Platform"/>
            <consortium name="The Broad Institute Genome Sequencing Center for Infectious Disease"/>
            <person name="Wu L."/>
            <person name="Ma J."/>
        </authorList>
    </citation>
    <scope>NUCLEOTIDE SEQUENCE [LARGE SCALE GENOMIC DNA]</scope>
    <source>
        <strain evidence="3">KCTC 42662</strain>
    </source>
</reference>
<dbReference type="Proteomes" id="UP001597545">
    <property type="component" value="Unassembled WGS sequence"/>
</dbReference>
<keyword evidence="3" id="KW-1185">Reference proteome</keyword>
<dbReference type="Gene3D" id="2.40.50.140">
    <property type="entry name" value="Nucleic acid-binding proteins"/>
    <property type="match status" value="1"/>
</dbReference>
<dbReference type="InterPro" id="IPR012340">
    <property type="entry name" value="NA-bd_OB-fold"/>
</dbReference>
<organism evidence="2 3">
    <name type="scientific">Sphingobacterium suaedae</name>
    <dbReference type="NCBI Taxonomy" id="1686402"/>
    <lineage>
        <taxon>Bacteria</taxon>
        <taxon>Pseudomonadati</taxon>
        <taxon>Bacteroidota</taxon>
        <taxon>Sphingobacteriia</taxon>
        <taxon>Sphingobacteriales</taxon>
        <taxon>Sphingobacteriaceae</taxon>
        <taxon>Sphingobacterium</taxon>
    </lineage>
</organism>
<accession>A0ABW5KDA6</accession>
<name>A0ABW5KDA6_9SPHI</name>
<proteinExistence type="predicted"/>
<feature type="region of interest" description="Disordered" evidence="1">
    <location>
        <begin position="1"/>
        <end position="35"/>
    </location>
</feature>
<dbReference type="EMBL" id="JBHULR010000003">
    <property type="protein sequence ID" value="MFD2546784.1"/>
    <property type="molecule type" value="Genomic_DNA"/>
</dbReference>
<comment type="caution">
    <text evidence="2">The sequence shown here is derived from an EMBL/GenBank/DDBJ whole genome shotgun (WGS) entry which is preliminary data.</text>
</comment>
<gene>
    <name evidence="2" type="ORF">ACFSR5_03885</name>
</gene>
<evidence type="ECO:0000313" key="3">
    <source>
        <dbReference type="Proteomes" id="UP001597545"/>
    </source>
</evidence>
<protein>
    <submittedName>
        <fullName evidence="2">Cold-shock protein</fullName>
    </submittedName>
</protein>
<evidence type="ECO:0000313" key="2">
    <source>
        <dbReference type="EMBL" id="MFD2546784.1"/>
    </source>
</evidence>